<reference evidence="2" key="1">
    <citation type="submission" date="2019-04" db="EMBL/GenBank/DDBJ databases">
        <title>Analysis of the testis transcriptome of the Chagas disease vector Rhodnius prolixus.</title>
        <authorList>
            <person name="Cesar J."/>
            <person name="Ribeiro J.M."/>
            <person name="Pereira M.H."/>
            <person name="Araujo R.N."/>
            <person name="Gontijo N.F."/>
            <person name="Pessoa G."/>
            <person name="Sant'Anna M.V."/>
            <person name="Sorgine M.H."/>
            <person name="Majerowicz D."/>
            <person name="Carvalho A.B."/>
            <person name="Braz G."/>
            <person name="Mesquita R."/>
            <person name="Lagerblad P.O."/>
            <person name="Koerich L.B."/>
        </authorList>
    </citation>
    <scope>NUCLEOTIDE SEQUENCE</scope>
</reference>
<evidence type="ECO:0000313" key="2">
    <source>
        <dbReference type="EMBL" id="MOY45878.1"/>
    </source>
</evidence>
<dbReference type="AlphaFoldDB" id="A0A4P6D882"/>
<proteinExistence type="predicted"/>
<sequence length="209" mass="23211">MIHFIILLSTMILVQGVMQQEAIDLGPYEKDAEELLSPLLTELSEFKELIEVIKLQQEIHKISNQALTESIVSAPPHSLPTEISLIEAFTIDACTDLTKTLTNATFLASNVTKWGFNISMTLGSTLDHLLHCGSINPFSSVSCIVSDISNLKEKLDASKLIIWQFKNDIVSVFQELKQHFKACVGLQINSQAEATQMIAQATHCDCRHN</sequence>
<dbReference type="VEuPathDB" id="VectorBase:RPRC015278"/>
<protein>
    <submittedName>
        <fullName evidence="2">Putative secreted protein panstrongylus lignarius</fullName>
    </submittedName>
</protein>
<dbReference type="GeneID" id="141460848"/>
<feature type="chain" id="PRO_5020821785" evidence="1">
    <location>
        <begin position="17"/>
        <end position="209"/>
    </location>
</feature>
<keyword evidence="1" id="KW-0732">Signal</keyword>
<evidence type="ECO:0000256" key="1">
    <source>
        <dbReference type="SAM" id="SignalP"/>
    </source>
</evidence>
<dbReference type="EMBL" id="GHKJ01000848">
    <property type="protein sequence ID" value="MOY45878.1"/>
    <property type="molecule type" value="Transcribed_RNA"/>
</dbReference>
<accession>A0A4P6D882</accession>
<name>A0A4P6D882_RHOPR</name>
<dbReference type="RefSeq" id="XP_073997350.1">
    <property type="nucleotide sequence ID" value="XM_074141249.1"/>
</dbReference>
<organism evidence="2">
    <name type="scientific">Rhodnius prolixus</name>
    <name type="common">Triatomid bug</name>
    <dbReference type="NCBI Taxonomy" id="13249"/>
    <lineage>
        <taxon>Eukaryota</taxon>
        <taxon>Metazoa</taxon>
        <taxon>Ecdysozoa</taxon>
        <taxon>Arthropoda</taxon>
        <taxon>Hexapoda</taxon>
        <taxon>Insecta</taxon>
        <taxon>Pterygota</taxon>
        <taxon>Neoptera</taxon>
        <taxon>Paraneoptera</taxon>
        <taxon>Hemiptera</taxon>
        <taxon>Heteroptera</taxon>
        <taxon>Panheteroptera</taxon>
        <taxon>Cimicomorpha</taxon>
        <taxon>Reduviidae</taxon>
        <taxon>Triatominae</taxon>
        <taxon>Rhodnius</taxon>
    </lineage>
</organism>
<feature type="signal peptide" evidence="1">
    <location>
        <begin position="1"/>
        <end position="16"/>
    </location>
</feature>